<dbReference type="Pfam" id="PF12541">
    <property type="entry name" value="DUF3737"/>
    <property type="match status" value="1"/>
</dbReference>
<organism evidence="1 2">
    <name type="scientific">Tritrichomonas musculus</name>
    <dbReference type="NCBI Taxonomy" id="1915356"/>
    <lineage>
        <taxon>Eukaryota</taxon>
        <taxon>Metamonada</taxon>
        <taxon>Parabasalia</taxon>
        <taxon>Tritrichomonadida</taxon>
        <taxon>Tritrichomonadidae</taxon>
        <taxon>Tritrichomonas</taxon>
    </lineage>
</organism>
<dbReference type="EMBL" id="JAPFFF010000036">
    <property type="protein sequence ID" value="KAK8843022.1"/>
    <property type="molecule type" value="Genomic_DNA"/>
</dbReference>
<evidence type="ECO:0000313" key="2">
    <source>
        <dbReference type="Proteomes" id="UP001470230"/>
    </source>
</evidence>
<gene>
    <name evidence="1" type="ORF">M9Y10_025210</name>
</gene>
<protein>
    <submittedName>
        <fullName evidence="1">Uncharacterized protein</fullName>
    </submittedName>
</protein>
<keyword evidence="2" id="KW-1185">Reference proteome</keyword>
<evidence type="ECO:0000313" key="1">
    <source>
        <dbReference type="EMBL" id="KAK8843022.1"/>
    </source>
</evidence>
<dbReference type="Proteomes" id="UP001470230">
    <property type="component" value="Unassembled WGS sequence"/>
</dbReference>
<accession>A0ABR2HAR5</accession>
<sequence>MQTIFNTSFEGERPLFKHNNLQLDHAVFHQGESRLKKCTNIISKNCEFEGKYPFWHNENTKVEKCIFRDVARAAIWYFKNLEIEDSKVELINKNELKALRIKRLYLENICYIIRY</sequence>
<reference evidence="1 2" key="1">
    <citation type="submission" date="2024-04" db="EMBL/GenBank/DDBJ databases">
        <title>Tritrichomonas musculus Genome.</title>
        <authorList>
            <person name="Alves-Ferreira E."/>
            <person name="Grigg M."/>
            <person name="Lorenzi H."/>
            <person name="Galac M."/>
        </authorList>
    </citation>
    <scope>NUCLEOTIDE SEQUENCE [LARGE SCALE GENOMIC DNA]</scope>
    <source>
        <strain evidence="1 2">EAF2021</strain>
    </source>
</reference>
<name>A0ABR2HAR5_9EUKA</name>
<proteinExistence type="predicted"/>
<dbReference type="InterPro" id="IPR022208">
    <property type="entry name" value="DUF3737"/>
</dbReference>
<comment type="caution">
    <text evidence="1">The sequence shown here is derived from an EMBL/GenBank/DDBJ whole genome shotgun (WGS) entry which is preliminary data.</text>
</comment>